<protein>
    <submittedName>
        <fullName evidence="2">Uncharacterized protein</fullName>
    </submittedName>
</protein>
<dbReference type="Gene3D" id="2.40.50.230">
    <property type="entry name" value="Gp5 N-terminal domain"/>
    <property type="match status" value="1"/>
</dbReference>
<dbReference type="InterPro" id="IPR037026">
    <property type="entry name" value="Vgr_OB-fold_dom_sf"/>
</dbReference>
<dbReference type="OrthoDB" id="1903830at2"/>
<dbReference type="EMBL" id="AQHN01000072">
    <property type="protein sequence ID" value="ENN86082.1"/>
    <property type="molecule type" value="Genomic_DNA"/>
</dbReference>
<dbReference type="PATRIC" id="fig|363754.4.peg.4037"/>
<proteinExistence type="predicted"/>
<dbReference type="Proteomes" id="UP000012429">
    <property type="component" value="Unassembled WGS sequence"/>
</dbReference>
<dbReference type="RefSeq" id="WP_004121272.1">
    <property type="nucleotide sequence ID" value="NZ_AQHN01000072.1"/>
</dbReference>
<organism evidence="2 3">
    <name type="scientific">Rhizobium freirei PRF 81</name>
    <dbReference type="NCBI Taxonomy" id="363754"/>
    <lineage>
        <taxon>Bacteria</taxon>
        <taxon>Pseudomonadati</taxon>
        <taxon>Pseudomonadota</taxon>
        <taxon>Alphaproteobacteria</taxon>
        <taxon>Hyphomicrobiales</taxon>
        <taxon>Rhizobiaceae</taxon>
        <taxon>Rhizobium/Agrobacterium group</taxon>
        <taxon>Rhizobium</taxon>
    </lineage>
</organism>
<gene>
    <name evidence="2" type="ORF">RHSP_32113</name>
</gene>
<dbReference type="STRING" id="363754.RHSP_32113"/>
<comment type="caution">
    <text evidence="2">The sequence shown here is derived from an EMBL/GenBank/DDBJ whole genome shotgun (WGS) entry which is preliminary data.</text>
</comment>
<evidence type="ECO:0000313" key="2">
    <source>
        <dbReference type="EMBL" id="ENN86082.1"/>
    </source>
</evidence>
<reference evidence="2 3" key="1">
    <citation type="journal article" date="2012" name="BMC Genomics">
        <title>Genomic basis of broad host range and environmental adaptability of Rhizobium tropici CIAT 899 and Rhizobium sp. PRF 81 which are used in inoculants for common bean (Phaseolus vulgaris L.).</title>
        <authorList>
            <person name="Ormeno-Orrillo E."/>
            <person name="Menna P."/>
            <person name="Almeida L.G."/>
            <person name="Ollero F.J."/>
            <person name="Nicolas M.F."/>
            <person name="Pains Rodrigues E."/>
            <person name="Shigueyoshi Nakatani A."/>
            <person name="Silva Batista J.S."/>
            <person name="Oliveira Chueire L.M."/>
            <person name="Souza R.C."/>
            <person name="Ribeiro Vasconcelos A.T."/>
            <person name="Megias M."/>
            <person name="Hungria M."/>
            <person name="Martinez-Romero E."/>
        </authorList>
    </citation>
    <scope>NUCLEOTIDE SEQUENCE [LARGE SCALE GENOMIC DNA]</scope>
    <source>
        <strain evidence="2 3">PRF 81</strain>
    </source>
</reference>
<evidence type="ECO:0000313" key="3">
    <source>
        <dbReference type="Proteomes" id="UP000012429"/>
    </source>
</evidence>
<keyword evidence="3" id="KW-1185">Reference proteome</keyword>
<feature type="compositionally biased region" description="Polar residues" evidence="1">
    <location>
        <begin position="113"/>
        <end position="132"/>
    </location>
</feature>
<name>N6V515_9HYPH</name>
<accession>N6V515</accession>
<sequence>MTAPEGFFGQQGITDNTDLYNAIRFLIQQELSEARTALPVKIIAVHGGGVGAAPTVDVQPMVNQIDGQGNQTPHGIIYGLPVSRSQGGAAGVIMDPVIGDVGHIIISDRDTSSLRSNEGAQSNPGSFRRSNLSDGVYHGAMLNAVTPTRYVNLNGPGIHIVDEFGNSIQTGTNGVNINGLIIDRSGNLTTPGGVQAGTGTGDSVTLQHHKHGGGPPPDPGT</sequence>
<evidence type="ECO:0000256" key="1">
    <source>
        <dbReference type="SAM" id="MobiDB-lite"/>
    </source>
</evidence>
<feature type="region of interest" description="Disordered" evidence="1">
    <location>
        <begin position="111"/>
        <end position="132"/>
    </location>
</feature>
<dbReference type="AlphaFoldDB" id="N6V515"/>
<feature type="region of interest" description="Disordered" evidence="1">
    <location>
        <begin position="191"/>
        <end position="221"/>
    </location>
</feature>